<keyword evidence="8" id="KW-1185">Reference proteome</keyword>
<dbReference type="InterPro" id="IPR000406">
    <property type="entry name" value="Rho_GDI"/>
</dbReference>
<keyword evidence="5" id="KW-0808">Transferase</keyword>
<dbReference type="PANTHER" id="PTHR31623:SF28">
    <property type="entry name" value="BAHD ACYLTRANSFERASE"/>
    <property type="match status" value="1"/>
</dbReference>
<protein>
    <submittedName>
        <fullName evidence="7">Uncharacterized protein</fullName>
    </submittedName>
</protein>
<keyword evidence="6" id="KW-0012">Acyltransferase</keyword>
<evidence type="ECO:0000256" key="3">
    <source>
        <dbReference type="ARBA" id="ARBA00009861"/>
    </source>
</evidence>
<accession>A0A5N5M943</accession>
<dbReference type="PANTHER" id="PTHR31623">
    <property type="entry name" value="F21J9.9"/>
    <property type="match status" value="1"/>
</dbReference>
<dbReference type="Pfam" id="PF02458">
    <property type="entry name" value="Transferase"/>
    <property type="match status" value="1"/>
</dbReference>
<evidence type="ECO:0000256" key="5">
    <source>
        <dbReference type="ARBA" id="ARBA00022679"/>
    </source>
</evidence>
<keyword evidence="4" id="KW-0963">Cytoplasm</keyword>
<reference evidence="8" key="1">
    <citation type="journal article" date="2019" name="Gigascience">
        <title>De novo genome assembly of the endangered Acer yangbiense, a plant species with extremely small populations endemic to Yunnan Province, China.</title>
        <authorList>
            <person name="Yang J."/>
            <person name="Wariss H.M."/>
            <person name="Tao L."/>
            <person name="Zhang R."/>
            <person name="Yun Q."/>
            <person name="Hollingsworth P."/>
            <person name="Dao Z."/>
            <person name="Luo G."/>
            <person name="Guo H."/>
            <person name="Ma Y."/>
            <person name="Sun W."/>
        </authorList>
    </citation>
    <scope>NUCLEOTIDE SEQUENCE [LARGE SCALE GENOMIC DNA]</scope>
    <source>
        <strain evidence="8">cv. br00</strain>
    </source>
</reference>
<sequence>MEVEIISKEILKPSSSTPQHRRTYKLSVLDQLAPPLYIPIILFYSPPCENFCKNSDHLKESFSRTLTHFYPFAGRVKDDFSIDCNDDGAAFIEARVSADMSMVIEQADINQHQQLLPCSPYAKISKLSTDQVTLAVQVNYFNCGGMAISICIWHAVADGFALATFVKSWAAITRDPNNVLDEVIYDCTTLFPPQDLSSFSLHNFVREEVLSEIVTKRFLFDGTKVAALRDEVGNGPSLDRPTRFIAVSSLILAAMMTVTRENEAGQQISAATIAVDLRRRLKPPVPEQSIGNIFQVAIANWPESESNALNYNSLAGKLDESIRKMNDEYIRKFHAGGGYFNFIKRAGEEAMKGSNMVVFGFSSWCKFPFYEADFGWGKPIWLSPALKLNRVAIFLDTADGEGIEAWISLSKEDMIIPDIVLSVPANGKPKGSWFTLKEGSRYSLQFTFKVKNNIVSGLKYSNTVWKTGVKVDSSKEMIGTFSPQAEPYTHEMPEETTPSGPSQELTFHNQNVTIFSSGEKEPQGPVTMVTLWHLLQNGYTIEFTANLNGIDTEWKLKLENVCCRGAGVVLVIFTALHYTWDLVLLAFRIGSTWLISGLSSV</sequence>
<comment type="caution">
    <text evidence="7">The sequence shown here is derived from an EMBL/GenBank/DDBJ whole genome shotgun (WGS) entry which is preliminary data.</text>
</comment>
<dbReference type="AlphaFoldDB" id="A0A5N5M943"/>
<proteinExistence type="inferred from homology"/>
<dbReference type="InterPro" id="IPR023213">
    <property type="entry name" value="CAT-like_dom_sf"/>
</dbReference>
<gene>
    <name evidence="7" type="ORF">DKX38_008831</name>
</gene>
<evidence type="ECO:0000313" key="8">
    <source>
        <dbReference type="Proteomes" id="UP000326939"/>
    </source>
</evidence>
<dbReference type="SUPFAM" id="SSF81296">
    <property type="entry name" value="E set domains"/>
    <property type="match status" value="1"/>
</dbReference>
<dbReference type="InterPro" id="IPR014756">
    <property type="entry name" value="Ig_E-set"/>
</dbReference>
<name>A0A5N5M943_9ROSI</name>
<evidence type="ECO:0000313" key="7">
    <source>
        <dbReference type="EMBL" id="KAB5551520.1"/>
    </source>
</evidence>
<comment type="similarity">
    <text evidence="2">Belongs to the Rho GDI family.</text>
</comment>
<evidence type="ECO:0000256" key="6">
    <source>
        <dbReference type="ARBA" id="ARBA00023315"/>
    </source>
</evidence>
<comment type="similarity">
    <text evidence="3">Belongs to the plant acyltransferase family.</text>
</comment>
<dbReference type="Gene3D" id="3.30.559.10">
    <property type="entry name" value="Chloramphenicol acetyltransferase-like domain"/>
    <property type="match status" value="2"/>
</dbReference>
<dbReference type="GO" id="GO:0007266">
    <property type="term" value="P:Rho protein signal transduction"/>
    <property type="evidence" value="ECO:0007669"/>
    <property type="project" value="InterPro"/>
</dbReference>
<dbReference type="InterPro" id="IPR024792">
    <property type="entry name" value="RhoGDI_dom_sf"/>
</dbReference>
<comment type="subcellular location">
    <subcellularLocation>
        <location evidence="1">Cytoplasm</location>
    </subcellularLocation>
</comment>
<dbReference type="Gene3D" id="2.70.50.30">
    <property type="entry name" value="Coagulation Factor XIII, subunit A, domain 1"/>
    <property type="match status" value="1"/>
</dbReference>
<evidence type="ECO:0000256" key="2">
    <source>
        <dbReference type="ARBA" id="ARBA00009758"/>
    </source>
</evidence>
<organism evidence="7 8">
    <name type="scientific">Salix brachista</name>
    <dbReference type="NCBI Taxonomy" id="2182728"/>
    <lineage>
        <taxon>Eukaryota</taxon>
        <taxon>Viridiplantae</taxon>
        <taxon>Streptophyta</taxon>
        <taxon>Embryophyta</taxon>
        <taxon>Tracheophyta</taxon>
        <taxon>Spermatophyta</taxon>
        <taxon>Magnoliopsida</taxon>
        <taxon>eudicotyledons</taxon>
        <taxon>Gunneridae</taxon>
        <taxon>Pentapetalae</taxon>
        <taxon>rosids</taxon>
        <taxon>fabids</taxon>
        <taxon>Malpighiales</taxon>
        <taxon>Salicaceae</taxon>
        <taxon>Saliceae</taxon>
        <taxon>Salix</taxon>
    </lineage>
</organism>
<evidence type="ECO:0000256" key="4">
    <source>
        <dbReference type="ARBA" id="ARBA00022490"/>
    </source>
</evidence>
<dbReference type="GO" id="GO:0016746">
    <property type="term" value="F:acyltransferase activity"/>
    <property type="evidence" value="ECO:0007669"/>
    <property type="project" value="UniProtKB-KW"/>
</dbReference>
<dbReference type="Pfam" id="PF02115">
    <property type="entry name" value="Rho_GDI"/>
    <property type="match status" value="1"/>
</dbReference>
<dbReference type="Proteomes" id="UP000326939">
    <property type="component" value="Chromosome 6"/>
</dbReference>
<dbReference type="EMBL" id="VDCV01000006">
    <property type="protein sequence ID" value="KAB5551520.1"/>
    <property type="molecule type" value="Genomic_DNA"/>
</dbReference>
<evidence type="ECO:0000256" key="1">
    <source>
        <dbReference type="ARBA" id="ARBA00004496"/>
    </source>
</evidence>
<dbReference type="GO" id="GO:0005737">
    <property type="term" value="C:cytoplasm"/>
    <property type="evidence" value="ECO:0007669"/>
    <property type="project" value="UniProtKB-SubCell"/>
</dbReference>
<dbReference type="GO" id="GO:0005094">
    <property type="term" value="F:Rho GDP-dissociation inhibitor activity"/>
    <property type="evidence" value="ECO:0007669"/>
    <property type="project" value="InterPro"/>
</dbReference>